<keyword evidence="3" id="KW-0813">Transport</keyword>
<evidence type="ECO:0000256" key="3">
    <source>
        <dbReference type="ARBA" id="ARBA00022448"/>
    </source>
</evidence>
<comment type="catalytic activity">
    <reaction evidence="10">
        <text>a ubiquinone + NADH + 5 H(+)(in) = a ubiquinol + NAD(+) + 4 H(+)(out)</text>
        <dbReference type="Rhea" id="RHEA:29091"/>
        <dbReference type="Rhea" id="RHEA-COMP:9565"/>
        <dbReference type="Rhea" id="RHEA-COMP:9566"/>
        <dbReference type="ChEBI" id="CHEBI:15378"/>
        <dbReference type="ChEBI" id="CHEBI:16389"/>
        <dbReference type="ChEBI" id="CHEBI:17976"/>
        <dbReference type="ChEBI" id="CHEBI:57540"/>
        <dbReference type="ChEBI" id="CHEBI:57945"/>
        <dbReference type="EC" id="7.1.1.2"/>
    </reaction>
</comment>
<dbReference type="GO" id="GO:0042773">
    <property type="term" value="P:ATP synthesis coupled electron transport"/>
    <property type="evidence" value="ECO:0007669"/>
    <property type="project" value="InterPro"/>
</dbReference>
<evidence type="ECO:0000256" key="7">
    <source>
        <dbReference type="ARBA" id="ARBA00022989"/>
    </source>
</evidence>
<organism evidence="13">
    <name type="scientific">Fundulus heteroclitus</name>
    <name type="common">Killifish</name>
    <name type="synonym">Mummichog</name>
    <dbReference type="NCBI Taxonomy" id="8078"/>
    <lineage>
        <taxon>Eukaryota</taxon>
        <taxon>Metazoa</taxon>
        <taxon>Chordata</taxon>
        <taxon>Craniata</taxon>
        <taxon>Vertebrata</taxon>
        <taxon>Euteleostomi</taxon>
        <taxon>Actinopterygii</taxon>
        <taxon>Neopterygii</taxon>
        <taxon>Teleostei</taxon>
        <taxon>Neoteleostei</taxon>
        <taxon>Acanthomorphata</taxon>
        <taxon>Ovalentaria</taxon>
        <taxon>Atherinomorphae</taxon>
        <taxon>Cyprinodontiformes</taxon>
        <taxon>Fundulidae</taxon>
        <taxon>Fundulus</taxon>
    </lineage>
</organism>
<feature type="transmembrane region" description="Helical" evidence="11">
    <location>
        <begin position="20"/>
        <end position="50"/>
    </location>
</feature>
<dbReference type="PANTHER" id="PTHR42829">
    <property type="entry name" value="NADH-UBIQUINONE OXIDOREDUCTASE CHAIN 5"/>
    <property type="match status" value="1"/>
</dbReference>
<keyword evidence="8 11" id="KW-0472">Membrane</keyword>
<feature type="transmembrane region" description="Helical" evidence="11">
    <location>
        <begin position="116"/>
        <end position="137"/>
    </location>
</feature>
<dbReference type="GO" id="GO:0008137">
    <property type="term" value="F:NADH dehydrogenase (ubiquinone) activity"/>
    <property type="evidence" value="ECO:0007669"/>
    <property type="project" value="UniProtKB-EC"/>
</dbReference>
<dbReference type="InterPro" id="IPR003945">
    <property type="entry name" value="NU5C-like"/>
</dbReference>
<keyword evidence="7 11" id="KW-1133">Transmembrane helix</keyword>
<dbReference type="EMBL" id="GCES01022188">
    <property type="protein sequence ID" value="JAR64135.1"/>
    <property type="molecule type" value="Transcribed_RNA"/>
</dbReference>
<reference evidence="13" key="1">
    <citation type="submission" date="2015-01" db="EMBL/GenBank/DDBJ databases">
        <title>EvidentialGene: Evidence-directed Construction of Complete mRNA Transcriptomes without Genomes.</title>
        <authorList>
            <person name="Gilbert D.G."/>
        </authorList>
    </citation>
    <scope>NUCLEOTIDE SEQUENCE</scope>
</reference>
<keyword evidence="4" id="KW-0679">Respiratory chain</keyword>
<evidence type="ECO:0000256" key="10">
    <source>
        <dbReference type="ARBA" id="ARBA00049551"/>
    </source>
</evidence>
<feature type="transmembrane region" description="Helical" evidence="11">
    <location>
        <begin position="88"/>
        <end position="110"/>
    </location>
</feature>
<dbReference type="EMBL" id="GCES01083536">
    <property type="protein sequence ID" value="JAR02787.1"/>
    <property type="molecule type" value="Transcribed_RNA"/>
</dbReference>
<keyword evidence="5 11" id="KW-0812">Transmembrane</keyword>
<dbReference type="GO" id="GO:0015990">
    <property type="term" value="P:electron transport coupled proton transport"/>
    <property type="evidence" value="ECO:0007669"/>
    <property type="project" value="TreeGrafter"/>
</dbReference>
<dbReference type="GO" id="GO:0003954">
    <property type="term" value="F:NADH dehydrogenase activity"/>
    <property type="evidence" value="ECO:0007669"/>
    <property type="project" value="TreeGrafter"/>
</dbReference>
<dbReference type="EC" id="7.1.1.2" evidence="2"/>
<evidence type="ECO:0000313" key="13">
    <source>
        <dbReference type="EMBL" id="JAR64135.1"/>
    </source>
</evidence>
<dbReference type="GO" id="GO:0016020">
    <property type="term" value="C:membrane"/>
    <property type="evidence" value="ECO:0007669"/>
    <property type="project" value="UniProtKB-SubCell"/>
</dbReference>
<dbReference type="PANTHER" id="PTHR42829:SF2">
    <property type="entry name" value="NADH-UBIQUINONE OXIDOREDUCTASE CHAIN 5"/>
    <property type="match status" value="1"/>
</dbReference>
<feature type="transmembrane region" description="Helical" evidence="11">
    <location>
        <begin position="62"/>
        <end position="81"/>
    </location>
</feature>
<evidence type="ECO:0000259" key="12">
    <source>
        <dbReference type="Pfam" id="PF00361"/>
    </source>
</evidence>
<keyword evidence="6" id="KW-0249">Electron transport</keyword>
<evidence type="ECO:0000256" key="1">
    <source>
        <dbReference type="ARBA" id="ARBA00004141"/>
    </source>
</evidence>
<evidence type="ECO:0000256" key="6">
    <source>
        <dbReference type="ARBA" id="ARBA00022982"/>
    </source>
</evidence>
<dbReference type="Pfam" id="PF00361">
    <property type="entry name" value="Proton_antipo_M"/>
    <property type="match status" value="1"/>
</dbReference>
<accession>A0A146ZDQ4</accession>
<evidence type="ECO:0000256" key="5">
    <source>
        <dbReference type="ARBA" id="ARBA00022692"/>
    </source>
</evidence>
<comment type="subcellular location">
    <subcellularLocation>
        <location evidence="1">Membrane</location>
        <topology evidence="1">Multi-pass membrane protein</topology>
    </subcellularLocation>
</comment>
<protein>
    <recommendedName>
        <fullName evidence="2">NADH:ubiquinone reductase (H(+)-translocating)</fullName>
        <ecNumber evidence="2">7.1.1.2</ecNumber>
    </recommendedName>
    <alternativeName>
        <fullName evidence="9">NADH dehydrogenase subunit 5</fullName>
    </alternativeName>
</protein>
<evidence type="ECO:0000256" key="9">
    <source>
        <dbReference type="ARBA" id="ARBA00031027"/>
    </source>
</evidence>
<feature type="domain" description="NADH:quinone oxidoreductase/Mrp antiporter transmembrane" evidence="12">
    <location>
        <begin position="3"/>
        <end position="185"/>
    </location>
</feature>
<evidence type="ECO:0000256" key="8">
    <source>
        <dbReference type="ARBA" id="ARBA00023136"/>
    </source>
</evidence>
<name>A0A146ZDQ4_FUNHE</name>
<sequence>MLMGLIVCLIRKRAQFPLRVWLPMAMAAPTPVSSLVHSSTLVTAGLLLVFWSCFSFSEEVLVMVYVLGVLTLLVSGMRALFERDLKKVVALSTLFHLGFIAVLFSLGRVVVGYVHLVFHGGFKRLLFVIVGIIIFVLSHEQDARLAGGTLRLVRVRWVFVGLRVVRLIGVPYFRGSLSKEVLLGTLERGGVGL</sequence>
<dbReference type="AlphaFoldDB" id="A0A146ZDQ4"/>
<proteinExistence type="predicted"/>
<evidence type="ECO:0000256" key="4">
    <source>
        <dbReference type="ARBA" id="ARBA00022660"/>
    </source>
</evidence>
<dbReference type="InterPro" id="IPR001750">
    <property type="entry name" value="ND/Mrp_TM"/>
</dbReference>
<evidence type="ECO:0000256" key="11">
    <source>
        <dbReference type="SAM" id="Phobius"/>
    </source>
</evidence>
<dbReference type="PRINTS" id="PR01434">
    <property type="entry name" value="NADHDHGNASE5"/>
</dbReference>
<evidence type="ECO:0000256" key="2">
    <source>
        <dbReference type="ARBA" id="ARBA00012944"/>
    </source>
</evidence>